<dbReference type="AlphaFoldDB" id="A0A066WCH5"/>
<dbReference type="EMBL" id="JMSN01000016">
    <property type="protein sequence ID" value="KDN51441.1"/>
    <property type="molecule type" value="Genomic_DNA"/>
</dbReference>
<evidence type="ECO:0000313" key="2">
    <source>
        <dbReference type="Proteomes" id="UP000027361"/>
    </source>
</evidence>
<gene>
    <name evidence="1" type="ORF">K437DRAFT_51899</name>
</gene>
<dbReference type="Proteomes" id="UP000027361">
    <property type="component" value="Unassembled WGS sequence"/>
</dbReference>
<reference evidence="1 2" key="1">
    <citation type="submission" date="2014-05" db="EMBL/GenBank/DDBJ databases">
        <title>Draft genome sequence of a rare smut relative, Tilletiaria anomala UBC 951.</title>
        <authorList>
            <consortium name="DOE Joint Genome Institute"/>
            <person name="Toome M."/>
            <person name="Kuo A."/>
            <person name="Henrissat B."/>
            <person name="Lipzen A."/>
            <person name="Tritt A."/>
            <person name="Yoshinaga Y."/>
            <person name="Zane M."/>
            <person name="Barry K."/>
            <person name="Grigoriev I.V."/>
            <person name="Spatafora J.W."/>
            <person name="Aimea M.C."/>
        </authorList>
    </citation>
    <scope>NUCLEOTIDE SEQUENCE [LARGE SCALE GENOMIC DNA]</scope>
    <source>
        <strain evidence="1 2">UBC 951</strain>
    </source>
</reference>
<name>A0A066WCH5_TILAU</name>
<dbReference type="RefSeq" id="XP_013244777.1">
    <property type="nucleotide sequence ID" value="XM_013389323.1"/>
</dbReference>
<dbReference type="GeneID" id="25267564"/>
<proteinExistence type="predicted"/>
<dbReference type="HOGENOM" id="CLU_2039690_0_0_1"/>
<comment type="caution">
    <text evidence="1">The sequence shown here is derived from an EMBL/GenBank/DDBJ whole genome shotgun (WGS) entry which is preliminary data.</text>
</comment>
<sequence>MLVPAARSLITASPSCRVAQAYTNTGQSLTGHDISHWLPFQLQSVSTNSSSLVDRLQTRCTRDEKGRRSRVHDAVQLCREHLVPAKHTWVSMLDTRKLNREPSSCTYMIAGMRHTCGSFTS</sequence>
<accession>A0A066WCH5</accession>
<keyword evidence="2" id="KW-1185">Reference proteome</keyword>
<organism evidence="1 2">
    <name type="scientific">Tilletiaria anomala (strain ATCC 24038 / CBS 436.72 / UBC 951)</name>
    <dbReference type="NCBI Taxonomy" id="1037660"/>
    <lineage>
        <taxon>Eukaryota</taxon>
        <taxon>Fungi</taxon>
        <taxon>Dikarya</taxon>
        <taxon>Basidiomycota</taxon>
        <taxon>Ustilaginomycotina</taxon>
        <taxon>Exobasidiomycetes</taxon>
        <taxon>Georgefischeriales</taxon>
        <taxon>Tilletiariaceae</taxon>
        <taxon>Tilletiaria</taxon>
    </lineage>
</organism>
<evidence type="ECO:0000313" key="1">
    <source>
        <dbReference type="EMBL" id="KDN51441.1"/>
    </source>
</evidence>
<protein>
    <submittedName>
        <fullName evidence="1">Uncharacterized protein</fullName>
    </submittedName>
</protein>
<dbReference type="InParanoid" id="A0A066WCH5"/>